<reference evidence="2" key="1">
    <citation type="submission" date="2022-01" db="EMBL/GenBank/DDBJ databases">
        <title>Novel bile acid biosynthetic pathways are enriched in the microbiome of centenarians.</title>
        <authorList>
            <person name="Sato Y."/>
            <person name="Atarashi K."/>
            <person name="Plichta R.D."/>
            <person name="Arai Y."/>
            <person name="Sasajima S."/>
            <person name="Kearney M.S."/>
            <person name="Suda W."/>
            <person name="Takeshita K."/>
            <person name="Sasaki T."/>
            <person name="Okamoto S."/>
            <person name="Skelly N.A."/>
            <person name="Okamura Y."/>
            <person name="Vlamakis H."/>
            <person name="Li Y."/>
            <person name="Tanoue T."/>
            <person name="Takei H."/>
            <person name="Nittono H."/>
            <person name="Narushima S."/>
            <person name="Irie J."/>
            <person name="Itoh H."/>
            <person name="Moriya K."/>
            <person name="Sugiura Y."/>
            <person name="Suematsu M."/>
            <person name="Moritoki N."/>
            <person name="Shibata S."/>
            <person name="Littman R.D."/>
            <person name="Fischbach A.M."/>
            <person name="Uwamino Y."/>
            <person name="Inoue T."/>
            <person name="Honda A."/>
            <person name="Hattori M."/>
            <person name="Murai T."/>
            <person name="Xavier J.R."/>
            <person name="Hirose N."/>
            <person name="Honda K."/>
        </authorList>
    </citation>
    <scope>NUCLEOTIDE SEQUENCE</scope>
    <source>
        <strain evidence="2">CE91-St7</strain>
    </source>
</reference>
<dbReference type="Gene3D" id="3.40.30.10">
    <property type="entry name" value="Glutaredoxin"/>
    <property type="match status" value="1"/>
</dbReference>
<name>A0AA37KKQ0_9BACT</name>
<feature type="domain" description="Thioredoxin" evidence="1">
    <location>
        <begin position="15"/>
        <end position="96"/>
    </location>
</feature>
<dbReference type="SUPFAM" id="SSF52833">
    <property type="entry name" value="Thioredoxin-like"/>
    <property type="match status" value="1"/>
</dbReference>
<dbReference type="Proteomes" id="UP001055104">
    <property type="component" value="Unassembled WGS sequence"/>
</dbReference>
<dbReference type="CDD" id="cd02947">
    <property type="entry name" value="TRX_family"/>
    <property type="match status" value="1"/>
</dbReference>
<comment type="caution">
    <text evidence="2">The sequence shown here is derived from an EMBL/GenBank/DDBJ whole genome shotgun (WGS) entry which is preliminary data.</text>
</comment>
<evidence type="ECO:0000313" key="3">
    <source>
        <dbReference type="Proteomes" id="UP001055104"/>
    </source>
</evidence>
<dbReference type="InterPro" id="IPR013766">
    <property type="entry name" value="Thioredoxin_domain"/>
</dbReference>
<evidence type="ECO:0000313" key="2">
    <source>
        <dbReference type="EMBL" id="GKH82716.1"/>
    </source>
</evidence>
<sequence>MDTVMGITEQIEEAKRSDSLLLLVFYADWSPHYEWIEPLVHEFEKRVNIVRVNIEVNRKVADTYEIEIAPSFVLQRKDKVLWEKTGKLFPGELRDVIEMFKS</sequence>
<dbReference type="InterPro" id="IPR036249">
    <property type="entry name" value="Thioredoxin-like_sf"/>
</dbReference>
<proteinExistence type="predicted"/>
<dbReference type="Pfam" id="PF00085">
    <property type="entry name" value="Thioredoxin"/>
    <property type="match status" value="1"/>
</dbReference>
<dbReference type="EMBL" id="BQOB01000001">
    <property type="protein sequence ID" value="GKH82716.1"/>
    <property type="molecule type" value="Genomic_DNA"/>
</dbReference>
<protein>
    <submittedName>
        <fullName evidence="2">Thiol reductase thioredoxin</fullName>
    </submittedName>
</protein>
<evidence type="ECO:0000259" key="1">
    <source>
        <dbReference type="Pfam" id="PF00085"/>
    </source>
</evidence>
<organism evidence="2 3">
    <name type="scientific">Phocaeicola dorei</name>
    <dbReference type="NCBI Taxonomy" id="357276"/>
    <lineage>
        <taxon>Bacteria</taxon>
        <taxon>Pseudomonadati</taxon>
        <taxon>Bacteroidota</taxon>
        <taxon>Bacteroidia</taxon>
        <taxon>Bacteroidales</taxon>
        <taxon>Bacteroidaceae</taxon>
        <taxon>Phocaeicola</taxon>
    </lineage>
</organism>
<accession>A0AA37KKQ0</accession>
<gene>
    <name evidence="2" type="ORF">CE91St7_36000</name>
</gene>
<dbReference type="AlphaFoldDB" id="A0AA37KKQ0"/>